<keyword evidence="2" id="KW-0472">Membrane</keyword>
<accession>H1YHB9</accession>
<evidence type="ECO:0000313" key="4">
    <source>
        <dbReference type="EMBL" id="EHQ25453.1"/>
    </source>
</evidence>
<keyword evidence="2" id="KW-0812">Transmembrane</keyword>
<dbReference type="CDD" id="cd12797">
    <property type="entry name" value="M23_peptidase"/>
    <property type="match status" value="1"/>
</dbReference>
<dbReference type="InterPro" id="IPR050570">
    <property type="entry name" value="Cell_wall_metabolism_enzyme"/>
</dbReference>
<protein>
    <submittedName>
        <fullName evidence="4">Peptidase M23</fullName>
    </submittedName>
</protein>
<dbReference type="GO" id="GO:0004222">
    <property type="term" value="F:metalloendopeptidase activity"/>
    <property type="evidence" value="ECO:0007669"/>
    <property type="project" value="TreeGrafter"/>
</dbReference>
<evidence type="ECO:0000259" key="3">
    <source>
        <dbReference type="Pfam" id="PF01551"/>
    </source>
</evidence>
<dbReference type="STRING" id="714943.Mucpa_1290"/>
<dbReference type="HOGENOM" id="CLU_029425_2_4_10"/>
<keyword evidence="1" id="KW-0732">Signal</keyword>
<dbReference type="SUPFAM" id="SSF51261">
    <property type="entry name" value="Duplicated hybrid motif"/>
    <property type="match status" value="1"/>
</dbReference>
<dbReference type="FunFam" id="2.70.70.10:FF:000006">
    <property type="entry name" value="M23 family peptidase"/>
    <property type="match status" value="1"/>
</dbReference>
<dbReference type="eggNOG" id="COG0739">
    <property type="taxonomic scope" value="Bacteria"/>
</dbReference>
<dbReference type="AlphaFoldDB" id="H1YHB9"/>
<dbReference type="InterPro" id="IPR011055">
    <property type="entry name" value="Dup_hybrid_motif"/>
</dbReference>
<reference evidence="4" key="1">
    <citation type="submission" date="2011-09" db="EMBL/GenBank/DDBJ databases">
        <title>The permanent draft genome of Mucilaginibacter paludis DSM 18603.</title>
        <authorList>
            <consortium name="US DOE Joint Genome Institute (JGI-PGF)"/>
            <person name="Lucas S."/>
            <person name="Han J."/>
            <person name="Lapidus A."/>
            <person name="Bruce D."/>
            <person name="Goodwin L."/>
            <person name="Pitluck S."/>
            <person name="Peters L."/>
            <person name="Kyrpides N."/>
            <person name="Mavromatis K."/>
            <person name="Ivanova N."/>
            <person name="Mikhailova N."/>
            <person name="Held B."/>
            <person name="Detter J.C."/>
            <person name="Tapia R."/>
            <person name="Han C."/>
            <person name="Land M."/>
            <person name="Hauser L."/>
            <person name="Markowitz V."/>
            <person name="Cheng J.-F."/>
            <person name="Hugenholtz P."/>
            <person name="Woyke T."/>
            <person name="Wu D."/>
            <person name="Tindall B."/>
            <person name="Brambilla E."/>
            <person name="Klenk H.-P."/>
            <person name="Eisen J.A."/>
        </authorList>
    </citation>
    <scope>NUCLEOTIDE SEQUENCE [LARGE SCALE GENOMIC DNA]</scope>
    <source>
        <strain evidence="4">DSM 18603</strain>
    </source>
</reference>
<feature type="transmembrane region" description="Helical" evidence="2">
    <location>
        <begin position="34"/>
        <end position="55"/>
    </location>
</feature>
<proteinExistence type="predicted"/>
<evidence type="ECO:0000256" key="1">
    <source>
        <dbReference type="ARBA" id="ARBA00022729"/>
    </source>
</evidence>
<keyword evidence="2" id="KW-1133">Transmembrane helix</keyword>
<sequence length="286" mass="31372">MNIKHTDITTIIVLNKNKQHTKSLQIKTKHLNRLWHYGFGILAVVVCLIGGILYLKHQNENKEAEKKLLMAQLIKLKGAVAAPKADKGVSAQTYIQSIQLKLQQINEYLRKRGLKGFSTKGVGSSGAADGAKLSDKDVYLNYDEYLGRLVSAVGYTPMGYPRISSFTSFFGYRSDPFNTGSAEFHPGIDFKGQKGDEVKCTANGSVVFAGWYGGYGNCVRVAHGNNLETLYGHLSRIIVKVGQQVAVGEKVGEVGSTGHSTGTHLHYEVRKNGRPVNPVNFLTLNK</sequence>
<dbReference type="Pfam" id="PF01551">
    <property type="entry name" value="Peptidase_M23"/>
    <property type="match status" value="1"/>
</dbReference>
<dbReference type="Gene3D" id="2.70.70.10">
    <property type="entry name" value="Glucose Permease (Domain IIA)"/>
    <property type="match status" value="1"/>
</dbReference>
<dbReference type="OrthoDB" id="9810477at2"/>
<dbReference type="Proteomes" id="UP000002774">
    <property type="component" value="Chromosome"/>
</dbReference>
<dbReference type="EMBL" id="CM001403">
    <property type="protein sequence ID" value="EHQ25453.1"/>
    <property type="molecule type" value="Genomic_DNA"/>
</dbReference>
<dbReference type="PANTHER" id="PTHR21666">
    <property type="entry name" value="PEPTIDASE-RELATED"/>
    <property type="match status" value="1"/>
</dbReference>
<feature type="domain" description="M23ase beta-sheet core" evidence="3">
    <location>
        <begin position="184"/>
        <end position="278"/>
    </location>
</feature>
<keyword evidence="5" id="KW-1185">Reference proteome</keyword>
<evidence type="ECO:0000313" key="5">
    <source>
        <dbReference type="Proteomes" id="UP000002774"/>
    </source>
</evidence>
<evidence type="ECO:0000256" key="2">
    <source>
        <dbReference type="SAM" id="Phobius"/>
    </source>
</evidence>
<organism evidence="4 5">
    <name type="scientific">Mucilaginibacter paludis DSM 18603</name>
    <dbReference type="NCBI Taxonomy" id="714943"/>
    <lineage>
        <taxon>Bacteria</taxon>
        <taxon>Pseudomonadati</taxon>
        <taxon>Bacteroidota</taxon>
        <taxon>Sphingobacteriia</taxon>
        <taxon>Sphingobacteriales</taxon>
        <taxon>Sphingobacteriaceae</taxon>
        <taxon>Mucilaginibacter</taxon>
    </lineage>
</organism>
<dbReference type="InterPro" id="IPR016047">
    <property type="entry name" value="M23ase_b-sheet_dom"/>
</dbReference>
<dbReference type="MEROPS" id="M23.009"/>
<dbReference type="PANTHER" id="PTHR21666:SF289">
    <property type="entry name" value="L-ALA--D-GLU ENDOPEPTIDASE"/>
    <property type="match status" value="1"/>
</dbReference>
<gene>
    <name evidence="4" type="ORF">Mucpa_1290</name>
</gene>
<dbReference type="RefSeq" id="WP_008505200.1">
    <property type="nucleotide sequence ID" value="NZ_CM001403.1"/>
</dbReference>
<name>H1YHB9_9SPHI</name>